<dbReference type="CDD" id="cd00093">
    <property type="entry name" value="HTH_XRE"/>
    <property type="match status" value="1"/>
</dbReference>
<accession>X1BCT2</accession>
<dbReference type="Gene3D" id="1.10.260.40">
    <property type="entry name" value="lambda repressor-like DNA-binding domains"/>
    <property type="match status" value="1"/>
</dbReference>
<proteinExistence type="predicted"/>
<gene>
    <name evidence="2" type="ORF">S01H4_50610</name>
</gene>
<dbReference type="SMART" id="SM00530">
    <property type="entry name" value="HTH_XRE"/>
    <property type="match status" value="1"/>
</dbReference>
<comment type="caution">
    <text evidence="2">The sequence shown here is derived from an EMBL/GenBank/DDBJ whole genome shotgun (WGS) entry which is preliminary data.</text>
</comment>
<feature type="non-terminal residue" evidence="2">
    <location>
        <position position="113"/>
    </location>
</feature>
<evidence type="ECO:0000313" key="2">
    <source>
        <dbReference type="EMBL" id="GAG92835.1"/>
    </source>
</evidence>
<dbReference type="InterPro" id="IPR010982">
    <property type="entry name" value="Lambda_DNA-bd_dom_sf"/>
</dbReference>
<name>X1BCT2_9ZZZZ</name>
<reference evidence="2" key="1">
    <citation type="journal article" date="2014" name="Front. Microbiol.">
        <title>High frequency of phylogenetically diverse reductive dehalogenase-homologous genes in deep subseafloor sedimentary metagenomes.</title>
        <authorList>
            <person name="Kawai M."/>
            <person name="Futagami T."/>
            <person name="Toyoda A."/>
            <person name="Takaki Y."/>
            <person name="Nishi S."/>
            <person name="Hori S."/>
            <person name="Arai W."/>
            <person name="Tsubouchi T."/>
            <person name="Morono Y."/>
            <person name="Uchiyama I."/>
            <person name="Ito T."/>
            <person name="Fujiyama A."/>
            <person name="Inagaki F."/>
            <person name="Takami H."/>
        </authorList>
    </citation>
    <scope>NUCLEOTIDE SEQUENCE</scope>
    <source>
        <strain evidence="2">Expedition CK06-06</strain>
    </source>
</reference>
<sequence length="113" mass="13420">MENEPISFGKHLQNIRKDRNMSGPKLAKLLAIPYTTYHSYEKDDSFPPIDKLIRIKEVLEISFDYLLYPLLNKKIEDQEFLEIIEFLKKIRSSSEDWRTAKEVIIALYDSIRI</sequence>
<feature type="domain" description="HTH cro/C1-type" evidence="1">
    <location>
        <begin position="12"/>
        <end position="66"/>
    </location>
</feature>
<dbReference type="InterPro" id="IPR001387">
    <property type="entry name" value="Cro/C1-type_HTH"/>
</dbReference>
<dbReference type="SUPFAM" id="SSF47413">
    <property type="entry name" value="lambda repressor-like DNA-binding domains"/>
    <property type="match status" value="1"/>
</dbReference>
<dbReference type="EMBL" id="BART01028752">
    <property type="protein sequence ID" value="GAG92835.1"/>
    <property type="molecule type" value="Genomic_DNA"/>
</dbReference>
<organism evidence="2">
    <name type="scientific">marine sediment metagenome</name>
    <dbReference type="NCBI Taxonomy" id="412755"/>
    <lineage>
        <taxon>unclassified sequences</taxon>
        <taxon>metagenomes</taxon>
        <taxon>ecological metagenomes</taxon>
    </lineage>
</organism>
<dbReference type="GO" id="GO:0003677">
    <property type="term" value="F:DNA binding"/>
    <property type="evidence" value="ECO:0007669"/>
    <property type="project" value="InterPro"/>
</dbReference>
<evidence type="ECO:0000259" key="1">
    <source>
        <dbReference type="PROSITE" id="PS50943"/>
    </source>
</evidence>
<dbReference type="PROSITE" id="PS50943">
    <property type="entry name" value="HTH_CROC1"/>
    <property type="match status" value="1"/>
</dbReference>
<dbReference type="AlphaFoldDB" id="X1BCT2"/>
<protein>
    <recommendedName>
        <fullName evidence="1">HTH cro/C1-type domain-containing protein</fullName>
    </recommendedName>
</protein>